<dbReference type="EMBL" id="FOFT01000002">
    <property type="protein sequence ID" value="SEQ33631.1"/>
    <property type="molecule type" value="Genomic_DNA"/>
</dbReference>
<evidence type="ECO:0000313" key="2">
    <source>
        <dbReference type="Proteomes" id="UP000199028"/>
    </source>
</evidence>
<dbReference type="AlphaFoldDB" id="A0A1H9F6T8"/>
<dbReference type="Proteomes" id="UP000199028">
    <property type="component" value="Unassembled WGS sequence"/>
</dbReference>
<proteinExistence type="predicted"/>
<accession>A0A1H9F6T8</accession>
<reference evidence="2" key="1">
    <citation type="submission" date="2016-10" db="EMBL/GenBank/DDBJ databases">
        <authorList>
            <person name="Varghese N."/>
            <person name="Submissions S."/>
        </authorList>
    </citation>
    <scope>NUCLEOTIDE SEQUENCE [LARGE SCALE GENOMIC DNA]</scope>
    <source>
        <strain evidence="2">CGMCC 4.578</strain>
    </source>
</reference>
<sequence length="227" mass="24743">MAMAAACCSYSPTRVLPLPLGRPTLAETGSQPYSIAYPKSNAPPWCARSRSSRRPLLNRRERPQVRRALLLVVAVAAVTLSSGCADAPSTPAPSDREAEVAERGASVMPFDLERTTHQFTKTDTGGVQTVIADDPQDTAQITLIQQHLTAEVDRFRRGDFTDPARIHGNEMPGLETLRAHGGQITIDYENTRDGARATYITTGTELRNALHAWFDAQVSDHGPHATR</sequence>
<evidence type="ECO:0000313" key="1">
    <source>
        <dbReference type="EMBL" id="SEQ33631.1"/>
    </source>
</evidence>
<keyword evidence="2" id="KW-1185">Reference proteome</keyword>
<organism evidence="1 2">
    <name type="scientific">Lentzea flaviverrucosa</name>
    <dbReference type="NCBI Taxonomy" id="200379"/>
    <lineage>
        <taxon>Bacteria</taxon>
        <taxon>Bacillati</taxon>
        <taxon>Actinomycetota</taxon>
        <taxon>Actinomycetes</taxon>
        <taxon>Pseudonocardiales</taxon>
        <taxon>Pseudonocardiaceae</taxon>
        <taxon>Lentzea</taxon>
    </lineage>
</organism>
<evidence type="ECO:0008006" key="3">
    <source>
        <dbReference type="Google" id="ProtNLM"/>
    </source>
</evidence>
<gene>
    <name evidence="1" type="ORF">SAMN05216195_102176</name>
</gene>
<name>A0A1H9F6T8_9PSEU</name>
<protein>
    <recommendedName>
        <fullName evidence="3">Aspartate carbamoyltransferase</fullName>
    </recommendedName>
</protein>